<dbReference type="EMBL" id="GL448520">
    <property type="protein sequence ID" value="EFN84438.1"/>
    <property type="molecule type" value="Genomic_DNA"/>
</dbReference>
<accession>E2BIP4</accession>
<dbReference type="InParanoid" id="E2BIP4"/>
<evidence type="ECO:0000313" key="2">
    <source>
        <dbReference type="Proteomes" id="UP000008237"/>
    </source>
</evidence>
<reference evidence="1 2" key="1">
    <citation type="journal article" date="2010" name="Science">
        <title>Genomic comparison of the ants Camponotus floridanus and Harpegnathos saltator.</title>
        <authorList>
            <person name="Bonasio R."/>
            <person name="Zhang G."/>
            <person name="Ye C."/>
            <person name="Mutti N.S."/>
            <person name="Fang X."/>
            <person name="Qin N."/>
            <person name="Donahue G."/>
            <person name="Yang P."/>
            <person name="Li Q."/>
            <person name="Li C."/>
            <person name="Zhang P."/>
            <person name="Huang Z."/>
            <person name="Berger S.L."/>
            <person name="Reinberg D."/>
            <person name="Wang J."/>
            <person name="Liebig J."/>
        </authorList>
    </citation>
    <scope>NUCLEOTIDE SEQUENCE [LARGE SCALE GENOMIC DNA]</scope>
    <source>
        <strain evidence="1 2">R22 G/1</strain>
    </source>
</reference>
<dbReference type="Proteomes" id="UP000008237">
    <property type="component" value="Unassembled WGS sequence"/>
</dbReference>
<proteinExistence type="predicted"/>
<name>E2BIP4_HARSA</name>
<protein>
    <submittedName>
        <fullName evidence="1">Uncharacterized protein</fullName>
    </submittedName>
</protein>
<sequence>MSMNPKNILNLLRLYFEDLVYNIQSDITEEEKSFASHLADLMKNAINNQVFIESYDCLSFHDPSVTPDAVLVEEELEYDSQGDVQDDTKFDEMVDLQELQEEGS</sequence>
<organism evidence="2">
    <name type="scientific">Harpegnathos saltator</name>
    <name type="common">Jerdon's jumping ant</name>
    <dbReference type="NCBI Taxonomy" id="610380"/>
    <lineage>
        <taxon>Eukaryota</taxon>
        <taxon>Metazoa</taxon>
        <taxon>Ecdysozoa</taxon>
        <taxon>Arthropoda</taxon>
        <taxon>Hexapoda</taxon>
        <taxon>Insecta</taxon>
        <taxon>Pterygota</taxon>
        <taxon>Neoptera</taxon>
        <taxon>Endopterygota</taxon>
        <taxon>Hymenoptera</taxon>
        <taxon>Apocrita</taxon>
        <taxon>Aculeata</taxon>
        <taxon>Formicoidea</taxon>
        <taxon>Formicidae</taxon>
        <taxon>Ponerinae</taxon>
        <taxon>Ponerini</taxon>
        <taxon>Harpegnathos</taxon>
    </lineage>
</organism>
<keyword evidence="2" id="KW-1185">Reference proteome</keyword>
<dbReference type="AlphaFoldDB" id="E2BIP4"/>
<evidence type="ECO:0000313" key="1">
    <source>
        <dbReference type="EMBL" id="EFN84438.1"/>
    </source>
</evidence>
<gene>
    <name evidence="1" type="ORF">EAI_15504</name>
</gene>